<gene>
    <name evidence="2" type="ORF">TL08_07065</name>
</gene>
<keyword evidence="2" id="KW-0808">Transferase</keyword>
<dbReference type="Pfam" id="PF12697">
    <property type="entry name" value="Abhydrolase_6"/>
    <property type="match status" value="1"/>
</dbReference>
<sequence length="309" mass="33529">MATTGSATPLGTFSSAEGRRRFDEHLSRALAAWSLPHTEIVVDTSFGATHVYRAGLDPAAGEGDHRPTPVVLLHGMGGTAASWQTIVEELGASHPVYAVEILGDAGRSVQRAPVADPGTRADWLTEVLDGLTLDRVHLVGMSFGGWVTANQAVRQPERIATIGLIEPARALAGLSLGFWFHVINSEVSKTEAARDRFISWLTGGKQATEPMRSLLESARDFQPQAGAPQKLTDAELRSLTQPALIMLGGNSRAHDSRRAARRARRLLPDVKVEVFASAGHEIPDEAPERLHAFLQSWEKSRSREEEGER</sequence>
<dbReference type="InterPro" id="IPR000073">
    <property type="entry name" value="AB_hydrolase_1"/>
</dbReference>
<name>A0AAC9MWH7_9PSEU</name>
<dbReference type="PANTHER" id="PTHR46438:SF11">
    <property type="entry name" value="LIPASE-RELATED"/>
    <property type="match status" value="1"/>
</dbReference>
<dbReference type="Gene3D" id="3.40.50.1820">
    <property type="entry name" value="alpha/beta hydrolase"/>
    <property type="match status" value="1"/>
</dbReference>
<keyword evidence="2" id="KW-0012">Acyltransferase</keyword>
<accession>A0AAC9MWH7</accession>
<dbReference type="InterPro" id="IPR029058">
    <property type="entry name" value="AB_hydrolase_fold"/>
</dbReference>
<keyword evidence="2" id="KW-0378">Hydrolase</keyword>
<reference evidence="3" key="1">
    <citation type="submission" date="2016-03" db="EMBL/GenBank/DDBJ databases">
        <title>Complete genome sequence of the type strain Actinoalloteichus hymeniacidonis DSM 45092.</title>
        <authorList>
            <person name="Schaffert L."/>
            <person name="Albersmeier A."/>
            <person name="Winkler A."/>
            <person name="Kalinowski J."/>
            <person name="Zotchev S."/>
            <person name="Ruckert C."/>
        </authorList>
    </citation>
    <scope>NUCLEOTIDE SEQUENCE [LARGE SCALE GENOMIC DNA]</scope>
    <source>
        <strain evidence="3">HPA177(T) (DSM 45092(T))</strain>
    </source>
</reference>
<dbReference type="GO" id="GO:0016787">
    <property type="term" value="F:hydrolase activity"/>
    <property type="evidence" value="ECO:0007669"/>
    <property type="project" value="UniProtKB-KW"/>
</dbReference>
<organism evidence="2 3">
    <name type="scientific">Actinoalloteichus hymeniacidonis</name>
    <dbReference type="NCBI Taxonomy" id="340345"/>
    <lineage>
        <taxon>Bacteria</taxon>
        <taxon>Bacillati</taxon>
        <taxon>Actinomycetota</taxon>
        <taxon>Actinomycetes</taxon>
        <taxon>Pseudonocardiales</taxon>
        <taxon>Pseudonocardiaceae</taxon>
        <taxon>Actinoalloteichus</taxon>
    </lineage>
</organism>
<dbReference type="PANTHER" id="PTHR46438">
    <property type="entry name" value="ALPHA/BETA-HYDROLASES SUPERFAMILY PROTEIN"/>
    <property type="match status" value="1"/>
</dbReference>
<dbReference type="RefSeq" id="WP_069847529.1">
    <property type="nucleotide sequence ID" value="NZ_CP014859.1"/>
</dbReference>
<dbReference type="KEGG" id="ahm:TL08_07065"/>
<proteinExistence type="predicted"/>
<dbReference type="EMBL" id="CP014859">
    <property type="protein sequence ID" value="AOS62233.1"/>
    <property type="molecule type" value="Genomic_DNA"/>
</dbReference>
<protein>
    <submittedName>
        <fullName evidence="2">Hydrolase or acyltransferase of alpha/beta superfamily</fullName>
    </submittedName>
</protein>
<evidence type="ECO:0000259" key="1">
    <source>
        <dbReference type="Pfam" id="PF12697"/>
    </source>
</evidence>
<dbReference type="AlphaFoldDB" id="A0AAC9MWH7"/>
<evidence type="ECO:0000313" key="2">
    <source>
        <dbReference type="EMBL" id="AOS62233.1"/>
    </source>
</evidence>
<dbReference type="SUPFAM" id="SSF53474">
    <property type="entry name" value="alpha/beta-Hydrolases"/>
    <property type="match status" value="1"/>
</dbReference>
<feature type="domain" description="AB hydrolase-1" evidence="1">
    <location>
        <begin position="70"/>
        <end position="290"/>
    </location>
</feature>
<dbReference type="Proteomes" id="UP000095210">
    <property type="component" value="Chromosome"/>
</dbReference>
<dbReference type="GO" id="GO:0016746">
    <property type="term" value="F:acyltransferase activity"/>
    <property type="evidence" value="ECO:0007669"/>
    <property type="project" value="UniProtKB-KW"/>
</dbReference>
<evidence type="ECO:0000313" key="3">
    <source>
        <dbReference type="Proteomes" id="UP000095210"/>
    </source>
</evidence>
<keyword evidence="3" id="KW-1185">Reference proteome</keyword>